<dbReference type="Proteomes" id="UP000000428">
    <property type="component" value="Chromosome"/>
</dbReference>
<keyword evidence="6" id="KW-1185">Reference proteome</keyword>
<dbReference type="InterPro" id="IPR027461">
    <property type="entry name" value="Carboxypeptidase_A_C_sf"/>
</dbReference>
<dbReference type="InterPro" id="IPR003507">
    <property type="entry name" value="S66_fam"/>
</dbReference>
<evidence type="ECO:0000259" key="4">
    <source>
        <dbReference type="Pfam" id="PF17676"/>
    </source>
</evidence>
<gene>
    <name evidence="5" type="ORF">SAVERM_6279</name>
</gene>
<dbReference type="EMBL" id="BA000030">
    <property type="protein sequence ID" value="BAC73990.1"/>
    <property type="molecule type" value="Genomic_DNA"/>
</dbReference>
<dbReference type="AlphaFoldDB" id="Q829Y0"/>
<dbReference type="SUPFAM" id="SSF52317">
    <property type="entry name" value="Class I glutamine amidotransferase-like"/>
    <property type="match status" value="1"/>
</dbReference>
<dbReference type="PANTHER" id="PTHR30237:SF4">
    <property type="entry name" value="LD-CARBOXYPEPTIDASE C-TERMINAL DOMAIN-CONTAINING PROTEIN"/>
    <property type="match status" value="1"/>
</dbReference>
<accession>Q829Y0</accession>
<dbReference type="eggNOG" id="COG1619">
    <property type="taxonomic scope" value="Bacteria"/>
</dbReference>
<dbReference type="SUPFAM" id="SSF141986">
    <property type="entry name" value="LD-carboxypeptidase A C-terminal domain-like"/>
    <property type="match status" value="1"/>
</dbReference>
<dbReference type="PANTHER" id="PTHR30237">
    <property type="entry name" value="MURAMOYLTETRAPEPTIDE CARBOXYPEPTIDASE"/>
    <property type="match status" value="1"/>
</dbReference>
<evidence type="ECO:0000313" key="5">
    <source>
        <dbReference type="EMBL" id="BAC73990.1"/>
    </source>
</evidence>
<reference evidence="5 6" key="2">
    <citation type="journal article" date="2003" name="Nat. Biotechnol.">
        <title>Complete genome sequence and comparative analysis of the industrial microorganism Streptomyces avermitilis.</title>
        <authorList>
            <person name="Ikeda H."/>
            <person name="Ishikawa J."/>
            <person name="Hanamoto A."/>
            <person name="Shinose M."/>
            <person name="Kikuchi H."/>
            <person name="Shiba T."/>
            <person name="Sakaki Y."/>
            <person name="Hattori M."/>
            <person name="Omura S."/>
        </authorList>
    </citation>
    <scope>NUCLEOTIDE SEQUENCE [LARGE SCALE GENOMIC DNA]</scope>
    <source>
        <strain evidence="6">ATCC 31267 / DSM 46492 / JCM 5070 / NBRC 14893 / NCIMB 12804 / NRRL 8165 / MA-4680</strain>
    </source>
</reference>
<dbReference type="Gene3D" id="3.50.30.60">
    <property type="entry name" value="LD-carboxypeptidase A C-terminal domain-like"/>
    <property type="match status" value="1"/>
</dbReference>
<dbReference type="InterPro" id="IPR040449">
    <property type="entry name" value="Peptidase_S66_N"/>
</dbReference>
<dbReference type="GO" id="GO:0016787">
    <property type="term" value="F:hydrolase activity"/>
    <property type="evidence" value="ECO:0007669"/>
    <property type="project" value="UniProtKB-KW"/>
</dbReference>
<feature type="domain" description="LD-carboxypeptidase N-terminal" evidence="3">
    <location>
        <begin position="39"/>
        <end position="154"/>
    </location>
</feature>
<reference evidence="5 6" key="3">
    <citation type="journal article" date="2014" name="J. Ind. Microbiol. Biotechnol.">
        <title>Genome mining of the Streptomyces avermitilis genome and development of genome-minimized hosts for heterologous expression of biosynthetic gene clusters.</title>
        <authorList>
            <person name="Ikeda H."/>
            <person name="Shin-ya K."/>
            <person name="Omura S."/>
        </authorList>
    </citation>
    <scope>NUCLEOTIDE SEQUENCE [LARGE SCALE GENOMIC DNA]</scope>
    <source>
        <strain evidence="6">ATCC 31267 / DSM 46492 / JCM 5070 / NBRC 14893 / NCIMB 12804 / NRRL 8165 / MA-4680</strain>
    </source>
</reference>
<dbReference type="HOGENOM" id="CLU_034346_1_0_11"/>
<evidence type="ECO:0000256" key="2">
    <source>
        <dbReference type="ARBA" id="ARBA00022801"/>
    </source>
</evidence>
<dbReference type="Pfam" id="PF02016">
    <property type="entry name" value="Peptidase_S66"/>
    <property type="match status" value="1"/>
</dbReference>
<protein>
    <submittedName>
        <fullName evidence="5">LD-carboxypeptidase</fullName>
    </submittedName>
</protein>
<dbReference type="InterPro" id="IPR027478">
    <property type="entry name" value="LdcA_N"/>
</dbReference>
<dbReference type="KEGG" id="sma:SAVERM_6279"/>
<evidence type="ECO:0000256" key="1">
    <source>
        <dbReference type="ARBA" id="ARBA00010233"/>
    </source>
</evidence>
<proteinExistence type="inferred from homology"/>
<evidence type="ECO:0000313" key="6">
    <source>
        <dbReference type="Proteomes" id="UP000000428"/>
    </source>
</evidence>
<name>Q829Y0_STRAW</name>
<sequence>MRTAARSRFITVRQTADRPYPPPMTAPSYPPKPVRGDRIAVISPSSGLPGLLPLPHELGLKRLREEFGLVPVEYPATRRMGSTPRERADDIHAAFADPTVKAVIASIGGEDQITVLPLLDRELIRANPKPFFGYSDNTNLHAFLWNTGIVSYHGGTVMVEFGRPGAMASISADSLRAALFTSGEYELKPAPRWGDVSRDWADPATFESEPETRPGYGWSWVNADRVVEGRSWGGCLEIVSWLLMADREISRDLAVYDGGVLFLETSEDMPSGEEVFIILRNMGERGLLRRFPALLMGRARTWSFERPNSPEEGARYAAEQRESVLRALKIYAPDTMAVFDVDLGHTDPQVVIPYGGVVRVDGPARRITVTY</sequence>
<comment type="similarity">
    <text evidence="1">Belongs to the peptidase S66 family.</text>
</comment>
<evidence type="ECO:0000259" key="3">
    <source>
        <dbReference type="Pfam" id="PF02016"/>
    </source>
</evidence>
<dbReference type="InterPro" id="IPR029062">
    <property type="entry name" value="Class_I_gatase-like"/>
</dbReference>
<dbReference type="Pfam" id="PF17676">
    <property type="entry name" value="Peptidase_S66C"/>
    <property type="match status" value="1"/>
</dbReference>
<organism evidence="5 6">
    <name type="scientific">Streptomyces avermitilis (strain ATCC 31267 / DSM 46492 / JCM 5070 / NBRC 14893 / NCIMB 12804 / NRRL 8165 / MA-4680)</name>
    <dbReference type="NCBI Taxonomy" id="227882"/>
    <lineage>
        <taxon>Bacteria</taxon>
        <taxon>Bacillati</taxon>
        <taxon>Actinomycetota</taxon>
        <taxon>Actinomycetes</taxon>
        <taxon>Kitasatosporales</taxon>
        <taxon>Streptomycetaceae</taxon>
        <taxon>Streptomyces</taxon>
    </lineage>
</organism>
<keyword evidence="2" id="KW-0378">Hydrolase</keyword>
<dbReference type="CDD" id="cd07062">
    <property type="entry name" value="Peptidase_S66_mccF_like"/>
    <property type="match status" value="1"/>
</dbReference>
<dbReference type="Gene3D" id="3.40.50.10740">
    <property type="entry name" value="Class I glutamine amidotransferase-like"/>
    <property type="match status" value="1"/>
</dbReference>
<feature type="domain" description="LD-carboxypeptidase C-terminal" evidence="4">
    <location>
        <begin position="228"/>
        <end position="360"/>
    </location>
</feature>
<dbReference type="InterPro" id="IPR040921">
    <property type="entry name" value="Peptidase_S66C"/>
</dbReference>
<reference evidence="5 6" key="1">
    <citation type="journal article" date="2001" name="Proc. Natl. Acad. Sci. U.S.A.">
        <title>Genome sequence of an industrial microorganism Streptomyces avermitilis: deducing the ability of producing secondary metabolites.</title>
        <authorList>
            <person name="Omura S."/>
            <person name="Ikeda H."/>
            <person name="Ishikawa J."/>
            <person name="Hanamoto A."/>
            <person name="Takahashi C."/>
            <person name="Shinose M."/>
            <person name="Takahashi Y."/>
            <person name="Horikawa H."/>
            <person name="Nakazawa H."/>
            <person name="Osonoe T."/>
            <person name="Kikuchi H."/>
            <person name="Shiba T."/>
            <person name="Sakaki Y."/>
            <person name="Hattori M."/>
        </authorList>
    </citation>
    <scope>NUCLEOTIDE SEQUENCE [LARGE SCALE GENOMIC DNA]</scope>
    <source>
        <strain evidence="6">ATCC 31267 / DSM 46492 / JCM 5070 / NBRC 14893 / NCIMB 12804 / NRRL 8165 / MA-4680</strain>
    </source>
</reference>